<dbReference type="Pfam" id="PF05036">
    <property type="entry name" value="SPOR"/>
    <property type="match status" value="1"/>
</dbReference>
<feature type="domain" description="SPOR" evidence="2">
    <location>
        <begin position="227"/>
        <end position="301"/>
    </location>
</feature>
<sequence length="319" mass="35850">MANLACSSSGKENQKDNEASGPAATEDLVAWYPFDGDLEDRSQSNFHAENVNAVWTSDRFNMENMALEFNGSSSGILLDERFPEVLTGSFTLTMWVYFEDDSRAVLLGSYNAANNVNFEKHTNNRLRIFWNNGEKDFFTPDNVMSTNKWHLVTFIRDKEQDMFSIGVDGKEVAKMIGSGTDIAPTGPFYIGRDSREGSTVTYGKIDDVRISNKVLSLEEYKQASVNQGFYIVNITAVKTENEAKTQSAALEYEDFATGYLWIPDFLSLSGAEFYSVYFGPFSSQHECELAVEEIRNKYPDSYGLQVSQYLTRVQINGVG</sequence>
<comment type="caution">
    <text evidence="3">The sequence shown here is derived from an EMBL/GenBank/DDBJ whole genome shotgun (WGS) entry which is preliminary data.</text>
</comment>
<gene>
    <name evidence="3" type="ORF">LCGC14_2677790</name>
</gene>
<dbReference type="EMBL" id="LAZR01047130">
    <property type="protein sequence ID" value="KKK94941.1"/>
    <property type="molecule type" value="Genomic_DNA"/>
</dbReference>
<dbReference type="GO" id="GO:0042834">
    <property type="term" value="F:peptidoglycan binding"/>
    <property type="evidence" value="ECO:0007669"/>
    <property type="project" value="InterPro"/>
</dbReference>
<dbReference type="Pfam" id="PF13385">
    <property type="entry name" value="Laminin_G_3"/>
    <property type="match status" value="1"/>
</dbReference>
<evidence type="ECO:0000259" key="2">
    <source>
        <dbReference type="Pfam" id="PF05036"/>
    </source>
</evidence>
<protein>
    <recommendedName>
        <fullName evidence="2">SPOR domain-containing protein</fullName>
    </recommendedName>
</protein>
<dbReference type="InterPro" id="IPR007730">
    <property type="entry name" value="SPOR-like_dom"/>
</dbReference>
<accession>A0A0F9CE28</accession>
<dbReference type="SUPFAM" id="SSF49899">
    <property type="entry name" value="Concanavalin A-like lectins/glucanases"/>
    <property type="match status" value="1"/>
</dbReference>
<dbReference type="InterPro" id="IPR013320">
    <property type="entry name" value="ConA-like_dom_sf"/>
</dbReference>
<reference evidence="3" key="1">
    <citation type="journal article" date="2015" name="Nature">
        <title>Complex archaea that bridge the gap between prokaryotes and eukaryotes.</title>
        <authorList>
            <person name="Spang A."/>
            <person name="Saw J.H."/>
            <person name="Jorgensen S.L."/>
            <person name="Zaremba-Niedzwiedzka K."/>
            <person name="Martijn J."/>
            <person name="Lind A.E."/>
            <person name="van Eijk R."/>
            <person name="Schleper C."/>
            <person name="Guy L."/>
            <person name="Ettema T.J."/>
        </authorList>
    </citation>
    <scope>NUCLEOTIDE SEQUENCE</scope>
</reference>
<proteinExistence type="predicted"/>
<name>A0A0F9CE28_9ZZZZ</name>
<dbReference type="Gene3D" id="2.60.120.200">
    <property type="match status" value="1"/>
</dbReference>
<evidence type="ECO:0000313" key="3">
    <source>
        <dbReference type="EMBL" id="KKK94941.1"/>
    </source>
</evidence>
<dbReference type="InterPro" id="IPR036680">
    <property type="entry name" value="SPOR-like_sf"/>
</dbReference>
<feature type="compositionally biased region" description="Polar residues" evidence="1">
    <location>
        <begin position="1"/>
        <end position="11"/>
    </location>
</feature>
<dbReference type="AlphaFoldDB" id="A0A0F9CE28"/>
<feature type="region of interest" description="Disordered" evidence="1">
    <location>
        <begin position="1"/>
        <end position="22"/>
    </location>
</feature>
<dbReference type="SUPFAM" id="SSF110997">
    <property type="entry name" value="Sporulation related repeat"/>
    <property type="match status" value="1"/>
</dbReference>
<organism evidence="3">
    <name type="scientific">marine sediment metagenome</name>
    <dbReference type="NCBI Taxonomy" id="412755"/>
    <lineage>
        <taxon>unclassified sequences</taxon>
        <taxon>metagenomes</taxon>
        <taxon>ecological metagenomes</taxon>
    </lineage>
</organism>
<evidence type="ECO:0000256" key="1">
    <source>
        <dbReference type="SAM" id="MobiDB-lite"/>
    </source>
</evidence>
<feature type="non-terminal residue" evidence="3">
    <location>
        <position position="319"/>
    </location>
</feature>